<dbReference type="RefSeq" id="WP_183593118.1">
    <property type="nucleotide sequence ID" value="NZ_JACHWR010000002.1"/>
</dbReference>
<protein>
    <submittedName>
        <fullName evidence="1">Uncharacterized protein</fullName>
    </submittedName>
</protein>
<dbReference type="AlphaFoldDB" id="A0A7W4VWY1"/>
<dbReference type="Proteomes" id="UP000589626">
    <property type="component" value="Unassembled WGS sequence"/>
</dbReference>
<reference evidence="1 2" key="1">
    <citation type="submission" date="2020-08" db="EMBL/GenBank/DDBJ databases">
        <title>Sequencing the genomes of 1000 actinobacteria strains.</title>
        <authorList>
            <person name="Klenk H.-P."/>
        </authorList>
    </citation>
    <scope>NUCLEOTIDE SEQUENCE [LARGE SCALE GENOMIC DNA]</scope>
    <source>
        <strain evidence="1 2">DSM 105498</strain>
    </source>
</reference>
<dbReference type="EMBL" id="JACHWR010000002">
    <property type="protein sequence ID" value="MBB3043240.1"/>
    <property type="molecule type" value="Genomic_DNA"/>
</dbReference>
<accession>A0A7W4VWY1</accession>
<evidence type="ECO:0000313" key="2">
    <source>
        <dbReference type="Proteomes" id="UP000589626"/>
    </source>
</evidence>
<sequence>MTSVARGPRPGQRQRLPHLGTRMRLWGWWTAWRVDRLVTVDECEHDGRTPMCWACVLLCCQIR</sequence>
<proteinExistence type="predicted"/>
<gene>
    <name evidence="1" type="ORF">FHU40_003058</name>
</gene>
<evidence type="ECO:0000313" key="1">
    <source>
        <dbReference type="EMBL" id="MBB3043240.1"/>
    </source>
</evidence>
<comment type="caution">
    <text evidence="1">The sequence shown here is derived from an EMBL/GenBank/DDBJ whole genome shotgun (WGS) entry which is preliminary data.</text>
</comment>
<name>A0A7W4VWY1_9ACTN</name>
<keyword evidence="2" id="KW-1185">Reference proteome</keyword>
<organism evidence="1 2">
    <name type="scientific">Nocardioides soli</name>
    <dbReference type="NCBI Taxonomy" id="1036020"/>
    <lineage>
        <taxon>Bacteria</taxon>
        <taxon>Bacillati</taxon>
        <taxon>Actinomycetota</taxon>
        <taxon>Actinomycetes</taxon>
        <taxon>Propionibacteriales</taxon>
        <taxon>Nocardioidaceae</taxon>
        <taxon>Nocardioides</taxon>
    </lineage>
</organism>